<dbReference type="STRING" id="1122204.SAMN05421781_1976"/>
<organism evidence="2 3">
    <name type="scientific">Marinococcus luteus</name>
    <dbReference type="NCBI Taxonomy" id="1122204"/>
    <lineage>
        <taxon>Bacteria</taxon>
        <taxon>Bacillati</taxon>
        <taxon>Bacillota</taxon>
        <taxon>Bacilli</taxon>
        <taxon>Bacillales</taxon>
        <taxon>Bacillaceae</taxon>
        <taxon>Marinococcus</taxon>
    </lineage>
</organism>
<dbReference type="OrthoDB" id="2955631at2"/>
<evidence type="ECO:0000256" key="1">
    <source>
        <dbReference type="SAM" id="Phobius"/>
    </source>
</evidence>
<keyword evidence="1" id="KW-0472">Membrane</keyword>
<keyword evidence="3" id="KW-1185">Reference proteome</keyword>
<dbReference type="RefSeq" id="WP_091614423.1">
    <property type="nucleotide sequence ID" value="NZ_FNNC01000004.1"/>
</dbReference>
<gene>
    <name evidence="2" type="ORF">SAMN05421781_1976</name>
</gene>
<dbReference type="EMBL" id="FNNC01000004">
    <property type="protein sequence ID" value="SDW64663.1"/>
    <property type="molecule type" value="Genomic_DNA"/>
</dbReference>
<feature type="transmembrane region" description="Helical" evidence="1">
    <location>
        <begin position="14"/>
        <end position="35"/>
    </location>
</feature>
<protein>
    <submittedName>
        <fullName evidence="2">Uncharacterized membrane protein</fullName>
    </submittedName>
</protein>
<reference evidence="2 3" key="1">
    <citation type="submission" date="2016-10" db="EMBL/GenBank/DDBJ databases">
        <authorList>
            <person name="de Groot N.N."/>
        </authorList>
    </citation>
    <scope>NUCLEOTIDE SEQUENCE [LARGE SCALE GENOMIC DNA]</scope>
    <source>
        <strain evidence="2 3">DSM 23126</strain>
    </source>
</reference>
<dbReference type="Proteomes" id="UP000199488">
    <property type="component" value="Unassembled WGS sequence"/>
</dbReference>
<dbReference type="InterPro" id="IPR018723">
    <property type="entry name" value="DUF2254_membrane"/>
</dbReference>
<keyword evidence="1" id="KW-0812">Transmembrane</keyword>
<evidence type="ECO:0000313" key="2">
    <source>
        <dbReference type="EMBL" id="SDW64663.1"/>
    </source>
</evidence>
<dbReference type="AlphaFoldDB" id="A0A1H2V8N7"/>
<feature type="transmembrane region" description="Helical" evidence="1">
    <location>
        <begin position="109"/>
        <end position="128"/>
    </location>
</feature>
<feature type="transmembrane region" description="Helical" evidence="1">
    <location>
        <begin position="134"/>
        <end position="156"/>
    </location>
</feature>
<evidence type="ECO:0000313" key="3">
    <source>
        <dbReference type="Proteomes" id="UP000199488"/>
    </source>
</evidence>
<feature type="transmembrane region" description="Helical" evidence="1">
    <location>
        <begin position="61"/>
        <end position="88"/>
    </location>
</feature>
<dbReference type="Pfam" id="PF10011">
    <property type="entry name" value="DUF2254"/>
    <property type="match status" value="1"/>
</dbReference>
<sequence length="434" mass="49953">MKQQKWYVQIRDKFWFIPGCYGILSLIIVIGTSIMDQQLLRPVYNNVPSMLLVENNTATSLYSALVTALLTLTTISFSSIMVVLTTYATQFTPRALQDFMKSPTTQHTLGVFTFGVLFTLVNMLLFSSEGNSQILMPMLTVLVALGCLAFFIIFIYHSTQWLQVNHLISHIRSDASRVIRDAYTYSGVNSFSEWNDDFRNDEETIVHAERSGYTNMVKMPELITWAEQQEAVVECLFQVGDYVHQGEPLFRCWSRRRFSPEKLRGFVLVGEERSNVQDIEFSMQKIVEIALRAISPAINDPHTAANCINRIGALLSELSHEHKNDQYFADNEGHLRLFLPVKPFREYLYKSFYQIRLYGREDISVMGACMEALTMLVKTGNSSVLKEVESFSRYMEHAVEDGQLADWDEEYWQERVREKNTALQQALTKSKHIT</sequence>
<accession>A0A1H2V8N7</accession>
<proteinExistence type="predicted"/>
<name>A0A1H2V8N7_9BACI</name>
<keyword evidence="1" id="KW-1133">Transmembrane helix</keyword>